<accession>A0AA41YB71</accession>
<gene>
    <name evidence="1" type="ORF">N2K84_08460</name>
</gene>
<reference evidence="1" key="1">
    <citation type="submission" date="2022-10" db="EMBL/GenBank/DDBJ databases">
        <title>Gaoshiqiia sediminis gen. nov., sp. nov., isolated from coastal sediment.</title>
        <authorList>
            <person name="Yu W.X."/>
            <person name="Mu D.S."/>
            <person name="Du J.Z."/>
            <person name="Liang Y.Q."/>
        </authorList>
    </citation>
    <scope>NUCLEOTIDE SEQUENCE</scope>
    <source>
        <strain evidence="1">A06</strain>
    </source>
</reference>
<evidence type="ECO:0008006" key="3">
    <source>
        <dbReference type="Google" id="ProtNLM"/>
    </source>
</evidence>
<protein>
    <recommendedName>
        <fullName evidence="3">SpoIIAA-like</fullName>
    </recommendedName>
</protein>
<name>A0AA41YB71_9BACT</name>
<comment type="caution">
    <text evidence="1">The sequence shown here is derived from an EMBL/GenBank/DDBJ whole genome shotgun (WGS) entry which is preliminary data.</text>
</comment>
<dbReference type="AlphaFoldDB" id="A0AA41YB71"/>
<organism evidence="1 2">
    <name type="scientific">Gaoshiqia sediminis</name>
    <dbReference type="NCBI Taxonomy" id="2986998"/>
    <lineage>
        <taxon>Bacteria</taxon>
        <taxon>Pseudomonadati</taxon>
        <taxon>Bacteroidota</taxon>
        <taxon>Bacteroidia</taxon>
        <taxon>Marinilabiliales</taxon>
        <taxon>Prolixibacteraceae</taxon>
        <taxon>Gaoshiqia</taxon>
    </lineage>
</organism>
<sequence length="129" mass="15342">MKNEENNTVFYFFNQADETIYANFTGEIGWNELENFYKEIVRFYPHVAVLRILQDEQRATFPETEQVIGNSRELIKILTDQYPRVKLAVVQNRPVETAYSFLFFDQFQGMNVDYRIFSSEENAVAWLCE</sequence>
<evidence type="ECO:0000313" key="1">
    <source>
        <dbReference type="EMBL" id="MCW0482755.1"/>
    </source>
</evidence>
<keyword evidence="2" id="KW-1185">Reference proteome</keyword>
<evidence type="ECO:0000313" key="2">
    <source>
        <dbReference type="Proteomes" id="UP001163821"/>
    </source>
</evidence>
<dbReference type="RefSeq" id="WP_282591360.1">
    <property type="nucleotide sequence ID" value="NZ_JAPAAF010000009.1"/>
</dbReference>
<dbReference type="Proteomes" id="UP001163821">
    <property type="component" value="Unassembled WGS sequence"/>
</dbReference>
<dbReference type="EMBL" id="JAPAAF010000009">
    <property type="protein sequence ID" value="MCW0482755.1"/>
    <property type="molecule type" value="Genomic_DNA"/>
</dbReference>
<proteinExistence type="predicted"/>